<evidence type="ECO:0000256" key="2">
    <source>
        <dbReference type="SAM" id="Phobius"/>
    </source>
</evidence>
<keyword evidence="2" id="KW-0812">Transmembrane</keyword>
<feature type="compositionally biased region" description="Low complexity" evidence="1">
    <location>
        <begin position="121"/>
        <end position="139"/>
    </location>
</feature>
<proteinExistence type="predicted"/>
<keyword evidence="2" id="KW-1133">Transmembrane helix</keyword>
<evidence type="ECO:0000313" key="5">
    <source>
        <dbReference type="Proteomes" id="UP000229080"/>
    </source>
</evidence>
<feature type="transmembrane region" description="Helical" evidence="2">
    <location>
        <begin position="61"/>
        <end position="80"/>
    </location>
</feature>
<feature type="region of interest" description="Disordered" evidence="1">
    <location>
        <begin position="113"/>
        <end position="141"/>
    </location>
</feature>
<dbReference type="EMBL" id="PEZF01000016">
    <property type="protein sequence ID" value="PIS17081.1"/>
    <property type="molecule type" value="Genomic_DNA"/>
</dbReference>
<dbReference type="Pfam" id="PF13399">
    <property type="entry name" value="LytR_C"/>
    <property type="match status" value="1"/>
</dbReference>
<evidence type="ECO:0000313" key="4">
    <source>
        <dbReference type="EMBL" id="PIS17081.1"/>
    </source>
</evidence>
<feature type="domain" description="LytR/CpsA/Psr regulator C-terminal" evidence="3">
    <location>
        <begin position="147"/>
        <end position="234"/>
    </location>
</feature>
<reference evidence="5" key="1">
    <citation type="submission" date="2017-09" db="EMBL/GenBank/DDBJ databases">
        <title>Depth-based differentiation of microbial function through sediment-hosted aquifers and enrichment of novel symbionts in the deep terrestrial subsurface.</title>
        <authorList>
            <person name="Probst A.J."/>
            <person name="Ladd B."/>
            <person name="Jarett J.K."/>
            <person name="Geller-Mcgrath D.E."/>
            <person name="Sieber C.M.K."/>
            <person name="Emerson J.B."/>
            <person name="Anantharaman K."/>
            <person name="Thomas B.C."/>
            <person name="Malmstrom R."/>
            <person name="Stieglmeier M."/>
            <person name="Klingl A."/>
            <person name="Woyke T."/>
            <person name="Ryan C.M."/>
            <person name="Banfield J.F."/>
        </authorList>
    </citation>
    <scope>NUCLEOTIDE SEQUENCE [LARGE SCALE GENOMIC DNA]</scope>
</reference>
<protein>
    <recommendedName>
        <fullName evidence="3">LytR/CpsA/Psr regulator C-terminal domain-containing protein</fullName>
    </recommendedName>
</protein>
<comment type="caution">
    <text evidence="4">The sequence shown here is derived from an EMBL/GenBank/DDBJ whole genome shotgun (WGS) entry which is preliminary data.</text>
</comment>
<dbReference type="Gene3D" id="3.30.70.2390">
    <property type="match status" value="1"/>
</dbReference>
<accession>A0A2H0WWX5</accession>
<dbReference type="InterPro" id="IPR027381">
    <property type="entry name" value="LytR/CpsA/Psr_C"/>
</dbReference>
<sequence>MAAAKKEVDKEIVEELFTKQNSDDFFANTPIEKNGRKKSEKQLKGKIPKIEEKPTGKGLRWLYILIIILTVLLLAGLAVWQNYDTIKGFFDGSYKNKNDQSLNEILNTSDDTLKKYDSGESNQSSTDQQSTTNQNSTQTPTVDKSAINISVLNGSGIKNAAKAVAAKLSTDGYSIKNTSNARSFSYQQTYIYFKTGKDAEADLVKQTLSDRTVEVKNSDSIVGANYDIVVVVGKT</sequence>
<dbReference type="Proteomes" id="UP000229080">
    <property type="component" value="Unassembled WGS sequence"/>
</dbReference>
<evidence type="ECO:0000256" key="1">
    <source>
        <dbReference type="SAM" id="MobiDB-lite"/>
    </source>
</evidence>
<gene>
    <name evidence="4" type="ORF">COT61_00495</name>
</gene>
<evidence type="ECO:0000259" key="3">
    <source>
        <dbReference type="Pfam" id="PF13399"/>
    </source>
</evidence>
<keyword evidence="2" id="KW-0472">Membrane</keyword>
<organism evidence="4 5">
    <name type="scientific">Candidatus Portnoybacteria bacterium CG09_land_8_20_14_0_10_44_13</name>
    <dbReference type="NCBI Taxonomy" id="1974811"/>
    <lineage>
        <taxon>Bacteria</taxon>
        <taxon>Candidatus Portnoyibacteriota</taxon>
    </lineage>
</organism>
<name>A0A2H0WWX5_9BACT</name>
<dbReference type="AlphaFoldDB" id="A0A2H0WWX5"/>